<accession>A0A5C8CJ73</accession>
<organism evidence="1 2">
    <name type="scientific">Brachyspira aalborgi</name>
    <dbReference type="NCBI Taxonomy" id="29522"/>
    <lineage>
        <taxon>Bacteria</taxon>
        <taxon>Pseudomonadati</taxon>
        <taxon>Spirochaetota</taxon>
        <taxon>Spirochaetia</taxon>
        <taxon>Brachyspirales</taxon>
        <taxon>Brachyspiraceae</taxon>
        <taxon>Brachyspira</taxon>
    </lineage>
</organism>
<dbReference type="PANTHER" id="PTHR41317:SF1">
    <property type="entry name" value="PD-(D_E)XK NUCLEASE FAMILY TRANSPOSASE"/>
    <property type="match status" value="1"/>
</dbReference>
<dbReference type="Proteomes" id="UP000325116">
    <property type="component" value="Unassembled WGS sequence"/>
</dbReference>
<dbReference type="NCBIfam" id="TIGR01784">
    <property type="entry name" value="T_den_put_tspse"/>
    <property type="match status" value="1"/>
</dbReference>
<evidence type="ECO:0000313" key="2">
    <source>
        <dbReference type="Proteomes" id="UP000325116"/>
    </source>
</evidence>
<dbReference type="InterPro" id="IPR010106">
    <property type="entry name" value="RpnA"/>
</dbReference>
<comment type="caution">
    <text evidence="1">The sequence shown here is derived from an EMBL/GenBank/DDBJ whole genome shotgun (WGS) entry which is preliminary data.</text>
</comment>
<dbReference type="EMBL" id="SAXT01000001">
    <property type="protein sequence ID" value="TXJ13360.1"/>
    <property type="molecule type" value="Genomic_DNA"/>
</dbReference>
<name>A0A5C8CJ73_9SPIR</name>
<dbReference type="RefSeq" id="WP_147757549.1">
    <property type="nucleotide sequence ID" value="NZ_SAXT01000001.1"/>
</dbReference>
<dbReference type="PANTHER" id="PTHR41317">
    <property type="entry name" value="PD-(D_E)XK NUCLEASE FAMILY TRANSPOSASE"/>
    <property type="match status" value="1"/>
</dbReference>
<reference evidence="1 2" key="1">
    <citation type="journal article" date="1992" name="Lakartidningen">
        <title>[Penicillin V and not amoxicillin is the first choice preparation in acute otitis].</title>
        <authorList>
            <person name="Kamme C."/>
            <person name="Lundgren K."/>
            <person name="Prellner K."/>
        </authorList>
    </citation>
    <scope>NUCLEOTIDE SEQUENCE [LARGE SCALE GENOMIC DNA]</scope>
    <source>
        <strain evidence="1 2">W1</strain>
    </source>
</reference>
<evidence type="ECO:0000313" key="1">
    <source>
        <dbReference type="EMBL" id="TXJ13360.1"/>
    </source>
</evidence>
<gene>
    <name evidence="1" type="ORF">EPJ80_01020</name>
</gene>
<proteinExistence type="predicted"/>
<protein>
    <submittedName>
        <fullName evidence="1">Rpn family recombination-promoting nuclease/putative transposase</fullName>
    </submittedName>
</protein>
<dbReference type="Pfam" id="PF12784">
    <property type="entry name" value="PDDEXK_2"/>
    <property type="match status" value="1"/>
</dbReference>
<dbReference type="AlphaFoldDB" id="A0A5C8CJ73"/>
<sequence>MDEFEYLEKSKNEIITIDNLNKNRLKPAFGDDCFIRYLFSDEGNENIVLDFINGVMIDLNFQTFNNVVILNPFNLTKYLDGKESIVDVKCITEDNETVIIEIQLQGNQYFIRRSLYYWANSYSSLLNKSENYTKLSPVISINVLDFTLFNDIDDFHSCYLLKEIKHNKILTDHCMLHYIELPKFNLNNDKEKLSSWIKFFKGENMSNLIKENNIFEEVEKRCKSFIDSDPLINAYRKKEWNEYFYKDMLNVEREEGFKEGELEGIKNEKYSIAKSLKKSGLDNKFISEHTGLTIDEIKKL</sequence>